<evidence type="ECO:0008006" key="3">
    <source>
        <dbReference type="Google" id="ProtNLM"/>
    </source>
</evidence>
<sequence precursor="true">MKKWIIFSALLCLLLLTGSVSAEQLSISGVIVDEKIYASQAPWYTENLIKSYGPVPSYDKDHNVASKGAMKDITGITERDILYKKLHNLYEATDDSVTKQYSYPEGPVLSYGYDALGTVTVGIYENTTVDEKTMDAIYSIVATEAKKQGIDNVPVIFCREPIAHLDLGRSDTWRPIIGGVQEATNIGAATTGFAATRGGQSGFITAGHIGDVGDAVYQPDLSSSIGSLTVSSLGATSDSAWIQYSSTSNQIFESSGSQPWVYGTMTPYVGLGVTMSGISSGVTTGTVVRETSIYNSFFDKIIQNQWLADYPSTSGDSGAPVYIKDSNQHIQLLGVQWGGGAGYSFFSPISNIINDLS</sequence>
<dbReference type="SUPFAM" id="SSF50494">
    <property type="entry name" value="Trypsin-like serine proteases"/>
    <property type="match status" value="1"/>
</dbReference>
<accession>L0HI56</accession>
<proteinExistence type="predicted"/>
<reference evidence="1 2" key="2">
    <citation type="journal article" date="2014" name="Genome Announc.">
        <title>Complete Genome Sequence of Methanoregula formicica SMSPT, a Mesophilic Hydrogenotrophic Methanogen Isolated from a Methanogenic Upflow Anaerobic Sludge Blanket Reactor.</title>
        <authorList>
            <person name="Yamamoto K."/>
            <person name="Tamaki H."/>
            <person name="Cadillo-Quiroz H."/>
            <person name="Imachi H."/>
            <person name="Kyrpides N."/>
            <person name="Woyke T."/>
            <person name="Goodwin L."/>
            <person name="Zinder S.H."/>
            <person name="Kamagata Y."/>
            <person name="Liu W.T."/>
        </authorList>
    </citation>
    <scope>NUCLEOTIDE SEQUENCE [LARGE SCALE GENOMIC DNA]</scope>
    <source>
        <strain evidence="2">DSM 22288 / NBRC 105244 / SMSP</strain>
    </source>
</reference>
<organism evidence="1 2">
    <name type="scientific">Methanoregula formicica (strain DSM 22288 / NBRC 105244 / SMSP)</name>
    <dbReference type="NCBI Taxonomy" id="593750"/>
    <lineage>
        <taxon>Archaea</taxon>
        <taxon>Methanobacteriati</taxon>
        <taxon>Methanobacteriota</taxon>
        <taxon>Stenosarchaea group</taxon>
        <taxon>Methanomicrobia</taxon>
        <taxon>Methanomicrobiales</taxon>
        <taxon>Methanoregulaceae</taxon>
        <taxon>Methanoregula</taxon>
    </lineage>
</organism>
<evidence type="ECO:0000313" key="2">
    <source>
        <dbReference type="Proteomes" id="UP000010824"/>
    </source>
</evidence>
<dbReference type="InterPro" id="IPR009003">
    <property type="entry name" value="Peptidase_S1_PA"/>
</dbReference>
<dbReference type="GeneID" id="14309387"/>
<evidence type="ECO:0000313" key="1">
    <source>
        <dbReference type="EMBL" id="AGB03008.1"/>
    </source>
</evidence>
<protein>
    <recommendedName>
        <fullName evidence="3">Trypsin</fullName>
    </recommendedName>
</protein>
<keyword evidence="2" id="KW-1185">Reference proteome</keyword>
<dbReference type="Proteomes" id="UP000010824">
    <property type="component" value="Chromosome"/>
</dbReference>
<dbReference type="eggNOG" id="arCOG03377">
    <property type="taxonomic scope" value="Archaea"/>
</dbReference>
<dbReference type="AlphaFoldDB" id="L0HI56"/>
<dbReference type="EMBL" id="CP003167">
    <property type="protein sequence ID" value="AGB03008.1"/>
    <property type="molecule type" value="Genomic_DNA"/>
</dbReference>
<dbReference type="HOGENOM" id="CLU_064439_0_0_2"/>
<name>L0HI56_METFS</name>
<dbReference type="eggNOG" id="arCOG03374">
    <property type="taxonomic scope" value="Archaea"/>
</dbReference>
<reference evidence="2" key="1">
    <citation type="submission" date="2011-12" db="EMBL/GenBank/DDBJ databases">
        <title>Complete sequence of Methanoregula formicicum SMSP.</title>
        <authorList>
            <person name="Lucas S."/>
            <person name="Han J."/>
            <person name="Lapidus A."/>
            <person name="Cheng J.-F."/>
            <person name="Goodwin L."/>
            <person name="Pitluck S."/>
            <person name="Peters L."/>
            <person name="Ovchinnikova G."/>
            <person name="Teshima H."/>
            <person name="Detter J.C."/>
            <person name="Han C."/>
            <person name="Tapia R."/>
            <person name="Land M."/>
            <person name="Hauser L."/>
            <person name="Kyrpides N."/>
            <person name="Ivanova N."/>
            <person name="Pagani I."/>
            <person name="Imachi H."/>
            <person name="Tamaki H."/>
            <person name="Sekiguchi Y."/>
            <person name="Kamagata Y."/>
            <person name="Cadillo-Quiroz H."/>
            <person name="Zinder S."/>
            <person name="Liu W.-T."/>
            <person name="Woyke T."/>
        </authorList>
    </citation>
    <scope>NUCLEOTIDE SEQUENCE [LARGE SCALE GENOMIC DNA]</scope>
    <source>
        <strain evidence="2">DSM 22288 / NBRC 105244 / SMSP</strain>
    </source>
</reference>
<dbReference type="OrthoDB" id="137839at2157"/>
<dbReference type="KEGG" id="mfo:Metfor_1994"/>
<dbReference type="RefSeq" id="WP_015285971.1">
    <property type="nucleotide sequence ID" value="NC_019943.1"/>
</dbReference>
<dbReference type="InParanoid" id="L0HI56"/>
<dbReference type="Gene3D" id="2.40.10.10">
    <property type="entry name" value="Trypsin-like serine proteases"/>
    <property type="match status" value="2"/>
</dbReference>
<dbReference type="InterPro" id="IPR043504">
    <property type="entry name" value="Peptidase_S1_PA_chymotrypsin"/>
</dbReference>
<gene>
    <name evidence="1" type="ordered locus">Metfor_1994</name>
</gene>